<accession>A4BDK0</accession>
<dbReference type="AlphaFoldDB" id="A4BDK0"/>
<evidence type="ECO:0000313" key="2">
    <source>
        <dbReference type="Proteomes" id="UP000005953"/>
    </source>
</evidence>
<gene>
    <name evidence="1" type="ORF">MED297_06329</name>
</gene>
<evidence type="ECO:0000313" key="1">
    <source>
        <dbReference type="EMBL" id="EAR09944.1"/>
    </source>
</evidence>
<keyword evidence="2" id="KW-1185">Reference proteome</keyword>
<dbReference type="EMBL" id="AAOE01000007">
    <property type="protein sequence ID" value="EAR09944.1"/>
    <property type="molecule type" value="Genomic_DNA"/>
</dbReference>
<proteinExistence type="predicted"/>
<dbReference type="RefSeq" id="WP_008048534.1">
    <property type="nucleotide sequence ID" value="NZ_CH724155.1"/>
</dbReference>
<organism evidence="1 2">
    <name type="scientific">Reinekea blandensis MED297</name>
    <dbReference type="NCBI Taxonomy" id="314283"/>
    <lineage>
        <taxon>Bacteria</taxon>
        <taxon>Pseudomonadati</taxon>
        <taxon>Pseudomonadota</taxon>
        <taxon>Gammaproteobacteria</taxon>
        <taxon>Oceanospirillales</taxon>
        <taxon>Saccharospirillaceae</taxon>
        <taxon>Reinekea</taxon>
    </lineage>
</organism>
<comment type="caution">
    <text evidence="1">The sequence shown here is derived from an EMBL/GenBank/DDBJ whole genome shotgun (WGS) entry which is preliminary data.</text>
</comment>
<dbReference type="HOGENOM" id="CLU_2194796_0_0_6"/>
<sequence>MTDSAFTMTRRWHVRPEDVADVKARLAPLPLRSIDHKRNTLILRYQVTEVHWPDIVVKLHQAQPGSIHHWRNQWRDRWYRYVDSNALSNALSNDAHCCNRPPPGAGRR</sequence>
<name>A4BDK0_9GAMM</name>
<reference evidence="1 2" key="1">
    <citation type="submission" date="2006-02" db="EMBL/GenBank/DDBJ databases">
        <authorList>
            <person name="Pinhassi J."/>
            <person name="Pedros-Alio C."/>
            <person name="Ferriera S."/>
            <person name="Johnson J."/>
            <person name="Kravitz S."/>
            <person name="Halpern A."/>
            <person name="Remington K."/>
            <person name="Beeson K."/>
            <person name="Tran B."/>
            <person name="Rogers Y.-H."/>
            <person name="Friedman R."/>
            <person name="Venter J.C."/>
        </authorList>
    </citation>
    <scope>NUCLEOTIDE SEQUENCE [LARGE SCALE GENOMIC DNA]</scope>
    <source>
        <strain evidence="1 2">MED297</strain>
    </source>
</reference>
<protein>
    <submittedName>
        <fullName evidence="1">Uncharacterized protein</fullName>
    </submittedName>
</protein>
<dbReference type="Proteomes" id="UP000005953">
    <property type="component" value="Unassembled WGS sequence"/>
</dbReference>